<gene>
    <name evidence="1" type="ORF">N7U62_13950</name>
</gene>
<evidence type="ECO:0000313" key="1">
    <source>
        <dbReference type="EMBL" id="MCV9387781.1"/>
    </source>
</evidence>
<dbReference type="RefSeq" id="WP_264138599.1">
    <property type="nucleotide sequence ID" value="NZ_JAOYOD010000001.1"/>
</dbReference>
<protein>
    <submittedName>
        <fullName evidence="1">DUF5995 family protein</fullName>
    </submittedName>
</protein>
<evidence type="ECO:0000313" key="2">
    <source>
        <dbReference type="Proteomes" id="UP001300692"/>
    </source>
</evidence>
<dbReference type="Pfam" id="PF19458">
    <property type="entry name" value="DUF5995"/>
    <property type="match status" value="1"/>
</dbReference>
<sequence length="247" mass="28909">MQSIDEVLAKFKYIVDGCQEDNDKLGYFPALYMGVTARIKEEISRNSFEDSKRMERFVISFANMYFEAYHAYLGKDPHHSLSWRSTFQYVDTFWPIVFQHLLAGMNTHINLDLGVATAKIDVDNIDDFKNDFNRINEILSRHVEKVQEDLAEIWPGLRFLLRLAGRADDYLIDFSMKKARDGAWKFAKELHATPEDQQEAFIKTRDEKVSKNLKIISKPGFFVSFLFMIIRVFERGSRADKIARLRD</sequence>
<name>A0ABT3CW37_9BACT</name>
<reference evidence="1 2" key="1">
    <citation type="submission" date="2022-10" db="EMBL/GenBank/DDBJ databases">
        <title>Comparative genomics and taxonomic characterization of three novel marine species of genus Reichenbachiella exhibiting antioxidant and polysaccharide degradation activities.</title>
        <authorList>
            <person name="Muhammad N."/>
            <person name="Lee Y.-J."/>
            <person name="Ko J."/>
            <person name="Kim S.-G."/>
        </authorList>
    </citation>
    <scope>NUCLEOTIDE SEQUENCE [LARGE SCALE GENOMIC DNA]</scope>
    <source>
        <strain evidence="1 2">ABR2-5</strain>
    </source>
</reference>
<accession>A0ABT3CW37</accession>
<dbReference type="InterPro" id="IPR046037">
    <property type="entry name" value="DUF5995"/>
</dbReference>
<dbReference type="Proteomes" id="UP001300692">
    <property type="component" value="Unassembled WGS sequence"/>
</dbReference>
<comment type="caution">
    <text evidence="1">The sequence shown here is derived from an EMBL/GenBank/DDBJ whole genome shotgun (WGS) entry which is preliminary data.</text>
</comment>
<organism evidence="1 2">
    <name type="scientific">Reichenbachiella ulvae</name>
    <dbReference type="NCBI Taxonomy" id="2980104"/>
    <lineage>
        <taxon>Bacteria</taxon>
        <taxon>Pseudomonadati</taxon>
        <taxon>Bacteroidota</taxon>
        <taxon>Cytophagia</taxon>
        <taxon>Cytophagales</taxon>
        <taxon>Reichenbachiellaceae</taxon>
        <taxon>Reichenbachiella</taxon>
    </lineage>
</organism>
<dbReference type="EMBL" id="JAOYOD010000001">
    <property type="protein sequence ID" value="MCV9387781.1"/>
    <property type="molecule type" value="Genomic_DNA"/>
</dbReference>
<proteinExistence type="predicted"/>
<keyword evidence="2" id="KW-1185">Reference proteome</keyword>